<evidence type="ECO:0000256" key="2">
    <source>
        <dbReference type="SAM" id="MobiDB-lite"/>
    </source>
</evidence>
<dbReference type="GO" id="GO:0031410">
    <property type="term" value="C:cytoplasmic vesicle"/>
    <property type="evidence" value="ECO:0007669"/>
    <property type="project" value="TreeGrafter"/>
</dbReference>
<dbReference type="PANTHER" id="PTHR15591">
    <property type="entry name" value="RUN AND SH3 DOMAIN CONTAINING"/>
    <property type="match status" value="1"/>
</dbReference>
<dbReference type="PANTHER" id="PTHR15591:SF19">
    <property type="entry name" value="RUN DOMAIN-CONTAINING PROTEIN 1 ISOFORM X1"/>
    <property type="match status" value="1"/>
</dbReference>
<dbReference type="Gene3D" id="1.20.58.900">
    <property type="match status" value="1"/>
</dbReference>
<dbReference type="InterPro" id="IPR037213">
    <property type="entry name" value="Run_dom_sf"/>
</dbReference>
<dbReference type="AlphaFoldDB" id="A0A553NZA5"/>
<gene>
    <name evidence="4" type="ORF">TCAL_04878</name>
</gene>
<keyword evidence="1" id="KW-0175">Coiled coil</keyword>
<dbReference type="OMA" id="TSHFAKV"/>
<dbReference type="Proteomes" id="UP000318571">
    <property type="component" value="Chromosome 9"/>
</dbReference>
<proteinExistence type="predicted"/>
<organism evidence="4 5">
    <name type="scientific">Tigriopus californicus</name>
    <name type="common">Marine copepod</name>
    <dbReference type="NCBI Taxonomy" id="6832"/>
    <lineage>
        <taxon>Eukaryota</taxon>
        <taxon>Metazoa</taxon>
        <taxon>Ecdysozoa</taxon>
        <taxon>Arthropoda</taxon>
        <taxon>Crustacea</taxon>
        <taxon>Multicrustacea</taxon>
        <taxon>Hexanauplia</taxon>
        <taxon>Copepoda</taxon>
        <taxon>Harpacticoida</taxon>
        <taxon>Harpacticidae</taxon>
        <taxon>Tigriopus</taxon>
    </lineage>
</organism>
<dbReference type="PROSITE" id="PS50826">
    <property type="entry name" value="RUN"/>
    <property type="match status" value="1"/>
</dbReference>
<feature type="compositionally biased region" description="Basic and acidic residues" evidence="2">
    <location>
        <begin position="168"/>
        <end position="190"/>
    </location>
</feature>
<feature type="coiled-coil region" evidence="1">
    <location>
        <begin position="86"/>
        <end position="113"/>
    </location>
</feature>
<dbReference type="EMBL" id="VCGU01000009">
    <property type="protein sequence ID" value="TRY70760.1"/>
    <property type="molecule type" value="Genomic_DNA"/>
</dbReference>
<evidence type="ECO:0000313" key="4">
    <source>
        <dbReference type="EMBL" id="TRY70760.1"/>
    </source>
</evidence>
<protein>
    <recommendedName>
        <fullName evidence="3">RUN domain-containing protein</fullName>
    </recommendedName>
</protein>
<evidence type="ECO:0000313" key="5">
    <source>
        <dbReference type="Proteomes" id="UP000318571"/>
    </source>
</evidence>
<accession>A0A553NZA5</accession>
<dbReference type="Pfam" id="PF02759">
    <property type="entry name" value="RUN"/>
    <property type="match status" value="1"/>
</dbReference>
<dbReference type="InterPro" id="IPR004012">
    <property type="entry name" value="Run_dom"/>
</dbReference>
<feature type="compositionally biased region" description="Acidic residues" evidence="2">
    <location>
        <begin position="20"/>
        <end position="33"/>
    </location>
</feature>
<feature type="domain" description="RUN" evidence="3">
    <location>
        <begin position="334"/>
        <end position="514"/>
    </location>
</feature>
<dbReference type="STRING" id="6832.A0A553NZA5"/>
<dbReference type="CDD" id="cd17683">
    <property type="entry name" value="RUN_RUNDC1"/>
    <property type="match status" value="1"/>
</dbReference>
<keyword evidence="5" id="KW-1185">Reference proteome</keyword>
<feature type="region of interest" description="Disordered" evidence="2">
    <location>
        <begin position="1"/>
        <end position="52"/>
    </location>
</feature>
<evidence type="ECO:0000256" key="1">
    <source>
        <dbReference type="SAM" id="Coils"/>
    </source>
</evidence>
<comment type="caution">
    <text evidence="4">The sequence shown here is derived from an EMBL/GenBank/DDBJ whole genome shotgun (WGS) entry which is preliminary data.</text>
</comment>
<dbReference type="SUPFAM" id="SSF140741">
    <property type="entry name" value="RUN domain-like"/>
    <property type="match status" value="1"/>
</dbReference>
<dbReference type="SMART" id="SM00593">
    <property type="entry name" value="RUN"/>
    <property type="match status" value="1"/>
</dbReference>
<reference evidence="4 5" key="1">
    <citation type="journal article" date="2018" name="Nat. Ecol. Evol.">
        <title>Genomic signatures of mitonuclear coevolution across populations of Tigriopus californicus.</title>
        <authorList>
            <person name="Barreto F.S."/>
            <person name="Watson E.T."/>
            <person name="Lima T.G."/>
            <person name="Willett C.S."/>
            <person name="Edmands S."/>
            <person name="Li W."/>
            <person name="Burton R.S."/>
        </authorList>
    </citation>
    <scope>NUCLEOTIDE SEQUENCE [LARGE SCALE GENOMIC DNA]</scope>
    <source>
        <strain evidence="4 5">San Diego</strain>
    </source>
</reference>
<name>A0A553NZA5_TIGCA</name>
<dbReference type="InterPro" id="IPR047343">
    <property type="entry name" value="RUSC1_2"/>
</dbReference>
<evidence type="ECO:0000259" key="3">
    <source>
        <dbReference type="PROSITE" id="PS50826"/>
    </source>
</evidence>
<feature type="region of interest" description="Disordered" evidence="2">
    <location>
        <begin position="147"/>
        <end position="190"/>
    </location>
</feature>
<feature type="compositionally biased region" description="Polar residues" evidence="2">
    <location>
        <begin position="149"/>
        <end position="167"/>
    </location>
</feature>
<sequence>MSHALTPPSPPSFATPTYQSEDDYDDLFSDEDSAPPKGKRLAPVGQAANEDEMSGQICGMLKNNENPHFRHDFADFSKANGSDGCSQELKRRIEEMEEEQEELNNSLMSMTSHFAKVQLRLQQVVGAPSDKREILLKELEHFAFRGIPSLSTPQPTSNFIRKSQNNLEENRDRKSGVQPEDEKQHPMLEKGTLRNASISRFSAKHNSPSHGPSNTAAELDARHRARIAKFRSRTKSEQEEIRQQTVSILQKAMAVLQLTTISQFGCGAEQFSKNTLKRTTKGKHYGDLRARLELAVDHMLDACSTVECLTDTDCSTSMASEAEAQPEYLMASPQVTSIARKELAPAIRDLIQHGLIQTSSSSSIVPFMTCMSNRSSAKNRSILHAWDIILHFYRMKQGPEFNSAPQRKLSASFGLDLAGSATSNKQSLLSTIGNILNTHGQYKRSPDAHFKAFICEGLNKRKLIPWFKLLFRNQSILETYYQNWSYVAKTGFDDALRLIERLSIYVFDIPVDVAVRHFKDMSEAF</sequence>